<evidence type="ECO:0000256" key="7">
    <source>
        <dbReference type="SAM" id="Coils"/>
    </source>
</evidence>
<dbReference type="PRINTS" id="PR00364">
    <property type="entry name" value="DISEASERSIST"/>
</dbReference>
<dbReference type="OrthoDB" id="1296353at2759"/>
<dbReference type="InterPro" id="IPR042197">
    <property type="entry name" value="Apaf_helical"/>
</dbReference>
<keyword evidence="2" id="KW-0433">Leucine-rich repeat</keyword>
<comment type="similarity">
    <text evidence="1">Belongs to the disease resistance NB-LRR family.</text>
</comment>
<dbReference type="Gene3D" id="1.10.8.430">
    <property type="entry name" value="Helical domain of apoptotic protease-activating factors"/>
    <property type="match status" value="1"/>
</dbReference>
<keyword evidence="5" id="KW-0611">Plant defense</keyword>
<dbReference type="PANTHER" id="PTHR36766">
    <property type="entry name" value="PLANT BROAD-SPECTRUM MILDEW RESISTANCE PROTEIN RPW8"/>
    <property type="match status" value="1"/>
</dbReference>
<keyword evidence="6" id="KW-0067">ATP-binding</keyword>
<comment type="caution">
    <text evidence="10">The sequence shown here is derived from an EMBL/GenBank/DDBJ whole genome shotgun (WGS) entry which is preliminary data.</text>
</comment>
<evidence type="ECO:0000259" key="8">
    <source>
        <dbReference type="Pfam" id="PF00931"/>
    </source>
</evidence>
<feature type="domain" description="Disease resistance N-terminal" evidence="9">
    <location>
        <begin position="69"/>
        <end position="163"/>
    </location>
</feature>
<reference evidence="10 11" key="1">
    <citation type="submission" date="2020-09" db="EMBL/GenBank/DDBJ databases">
        <title>De no assembly of potato wild relative species, Solanum commersonii.</title>
        <authorList>
            <person name="Cho K."/>
        </authorList>
    </citation>
    <scope>NUCLEOTIDE SEQUENCE [LARGE SCALE GENOMIC DNA]</scope>
    <source>
        <strain evidence="10">LZ3.2</strain>
        <tissue evidence="10">Leaf</tissue>
    </source>
</reference>
<keyword evidence="11" id="KW-1185">Reference proteome</keyword>
<name>A0A9J5WTZ0_SOLCO</name>
<feature type="domain" description="NB-ARC" evidence="8">
    <location>
        <begin position="211"/>
        <end position="384"/>
    </location>
</feature>
<evidence type="ECO:0000256" key="6">
    <source>
        <dbReference type="ARBA" id="ARBA00022840"/>
    </source>
</evidence>
<organism evidence="10 11">
    <name type="scientific">Solanum commersonii</name>
    <name type="common">Commerson's wild potato</name>
    <name type="synonym">Commerson's nightshade</name>
    <dbReference type="NCBI Taxonomy" id="4109"/>
    <lineage>
        <taxon>Eukaryota</taxon>
        <taxon>Viridiplantae</taxon>
        <taxon>Streptophyta</taxon>
        <taxon>Embryophyta</taxon>
        <taxon>Tracheophyta</taxon>
        <taxon>Spermatophyta</taxon>
        <taxon>Magnoliopsida</taxon>
        <taxon>eudicotyledons</taxon>
        <taxon>Gunneridae</taxon>
        <taxon>Pentapetalae</taxon>
        <taxon>asterids</taxon>
        <taxon>lamiids</taxon>
        <taxon>Solanales</taxon>
        <taxon>Solanaceae</taxon>
        <taxon>Solanoideae</taxon>
        <taxon>Solaneae</taxon>
        <taxon>Solanum</taxon>
    </lineage>
</organism>
<evidence type="ECO:0000256" key="2">
    <source>
        <dbReference type="ARBA" id="ARBA00022614"/>
    </source>
</evidence>
<dbReference type="GO" id="GO:0043531">
    <property type="term" value="F:ADP binding"/>
    <property type="evidence" value="ECO:0007669"/>
    <property type="project" value="InterPro"/>
</dbReference>
<accession>A0A9J5WTZ0</accession>
<evidence type="ECO:0000256" key="4">
    <source>
        <dbReference type="ARBA" id="ARBA00022741"/>
    </source>
</evidence>
<dbReference type="AlphaFoldDB" id="A0A9J5WTZ0"/>
<dbReference type="Pfam" id="PF18052">
    <property type="entry name" value="Rx_N"/>
    <property type="match status" value="1"/>
</dbReference>
<evidence type="ECO:0000313" key="10">
    <source>
        <dbReference type="EMBL" id="KAG5578414.1"/>
    </source>
</evidence>
<dbReference type="Pfam" id="PF00931">
    <property type="entry name" value="NB-ARC"/>
    <property type="match status" value="1"/>
</dbReference>
<dbReference type="PANTHER" id="PTHR36766:SF40">
    <property type="entry name" value="DISEASE RESISTANCE PROTEIN RGA3"/>
    <property type="match status" value="1"/>
</dbReference>
<evidence type="ECO:0000259" key="9">
    <source>
        <dbReference type="Pfam" id="PF18052"/>
    </source>
</evidence>
<dbReference type="InterPro" id="IPR027417">
    <property type="entry name" value="P-loop_NTPase"/>
</dbReference>
<dbReference type="Proteomes" id="UP000824120">
    <property type="component" value="Chromosome 11"/>
</dbReference>
<dbReference type="SUPFAM" id="SSF52540">
    <property type="entry name" value="P-loop containing nucleoside triphosphate hydrolases"/>
    <property type="match status" value="1"/>
</dbReference>
<dbReference type="Gene3D" id="1.20.5.4130">
    <property type="match status" value="1"/>
</dbReference>
<gene>
    <name evidence="10" type="ORF">H5410_058548</name>
</gene>
<dbReference type="FunFam" id="3.40.50.300:FF:001091">
    <property type="entry name" value="Probable disease resistance protein At1g61300"/>
    <property type="match status" value="1"/>
</dbReference>
<keyword evidence="4" id="KW-0547">Nucleotide-binding</keyword>
<keyword evidence="3" id="KW-0677">Repeat</keyword>
<evidence type="ECO:0000313" key="11">
    <source>
        <dbReference type="Proteomes" id="UP000824120"/>
    </source>
</evidence>
<dbReference type="Gene3D" id="3.40.50.300">
    <property type="entry name" value="P-loop containing nucleotide triphosphate hydrolases"/>
    <property type="match status" value="1"/>
</dbReference>
<dbReference type="GO" id="GO:0005524">
    <property type="term" value="F:ATP binding"/>
    <property type="evidence" value="ECO:0007669"/>
    <property type="project" value="UniProtKB-KW"/>
</dbReference>
<dbReference type="InterPro" id="IPR002182">
    <property type="entry name" value="NB-ARC"/>
</dbReference>
<keyword evidence="7" id="KW-0175">Coiled coil</keyword>
<protein>
    <submittedName>
        <fullName evidence="10">Uncharacterized protein</fullName>
    </submittedName>
</protein>
<dbReference type="EMBL" id="JACXVP010000011">
    <property type="protein sequence ID" value="KAG5578414.1"/>
    <property type="molecule type" value="Genomic_DNA"/>
</dbReference>
<proteinExistence type="inferred from homology"/>
<evidence type="ECO:0000256" key="3">
    <source>
        <dbReference type="ARBA" id="ARBA00022737"/>
    </source>
</evidence>
<feature type="coiled-coil region" evidence="7">
    <location>
        <begin position="101"/>
        <end position="171"/>
    </location>
</feature>
<dbReference type="GO" id="GO:0006952">
    <property type="term" value="P:defense response"/>
    <property type="evidence" value="ECO:0007669"/>
    <property type="project" value="UniProtKB-KW"/>
</dbReference>
<sequence length="429" mass="48385">MKNQTPLEKGQFANKVVTITSKRESFERNHRSFLVCKLLLAFSRIILCSTCFDLQISEMEIGLAVGGAFLSSALNVLFDRLAPQGDLLNMFRKHKDHVKLLKKLEDILLGLQIVLSDAENKQASNQHVSQWLNKLQSAVDGAENMIEEINYEALRHKVEGQHQNLAETSNKQVLEKQIGRLGLKDHFGSTKQETRTPSTSLVDDAGIFGRQNEIENLIGRLLSMDTKGKNLAVVPIVGMGGLGKTTLAKAVYNDERVQKHFDLKAWFCVSEAYDAFRITKGLLQEIGSTDLKVDDNLNQLQVKLKEKLHGKKFLVVLDDVWNDNYPEWDDLRNLFLQGDIGSKIIVTTRKESVALMMGSGAIYMGVLSSEDSWALFQRHSLENRDPEEHPEFEEVGKQIADKCKGLPLALKHLLVFYAANQRWMSGETF</sequence>
<evidence type="ECO:0000256" key="1">
    <source>
        <dbReference type="ARBA" id="ARBA00008894"/>
    </source>
</evidence>
<evidence type="ECO:0000256" key="5">
    <source>
        <dbReference type="ARBA" id="ARBA00022821"/>
    </source>
</evidence>
<dbReference type="InterPro" id="IPR041118">
    <property type="entry name" value="Rx_N"/>
</dbReference>